<dbReference type="Gene3D" id="2.120.10.30">
    <property type="entry name" value="TolB, C-terminal domain"/>
    <property type="match status" value="1"/>
</dbReference>
<accession>A0A4V2QD18</accession>
<evidence type="ECO:0000256" key="1">
    <source>
        <dbReference type="ARBA" id="ARBA00004236"/>
    </source>
</evidence>
<organism evidence="5 6">
    <name type="scientific">Mariniflexile fucanivorans</name>
    <dbReference type="NCBI Taxonomy" id="264023"/>
    <lineage>
        <taxon>Bacteria</taxon>
        <taxon>Pseudomonadati</taxon>
        <taxon>Bacteroidota</taxon>
        <taxon>Flavobacteriia</taxon>
        <taxon>Flavobacteriales</taxon>
        <taxon>Flavobacteriaceae</taxon>
        <taxon>Mariniflexile</taxon>
    </lineage>
</organism>
<comment type="caution">
    <text evidence="5">The sequence shown here is derived from an EMBL/GenBank/DDBJ whole genome shotgun (WGS) entry which is preliminary data.</text>
</comment>
<protein>
    <submittedName>
        <fullName evidence="5">SdiA-regulated protein</fullName>
    </submittedName>
</protein>
<dbReference type="Pfam" id="PF06977">
    <property type="entry name" value="SdiA-regulated"/>
    <property type="match status" value="1"/>
</dbReference>
<evidence type="ECO:0000256" key="3">
    <source>
        <dbReference type="ARBA" id="ARBA00022475"/>
    </source>
</evidence>
<keyword evidence="6" id="KW-1185">Reference proteome</keyword>
<dbReference type="OrthoDB" id="5292493at2"/>
<dbReference type="RefSeq" id="WP_132219330.1">
    <property type="nucleotide sequence ID" value="NZ_OX156936.1"/>
</dbReference>
<evidence type="ECO:0000313" key="6">
    <source>
        <dbReference type="Proteomes" id="UP000295455"/>
    </source>
</evidence>
<dbReference type="InterPro" id="IPR009722">
    <property type="entry name" value="YjiK/CarP"/>
</dbReference>
<evidence type="ECO:0000256" key="2">
    <source>
        <dbReference type="ARBA" id="ARBA00009852"/>
    </source>
</evidence>
<dbReference type="InterPro" id="IPR011042">
    <property type="entry name" value="6-blade_b-propeller_TolB-like"/>
</dbReference>
<name>A0A4V2QD18_9FLAO</name>
<gene>
    <name evidence="5" type="ORF">EV196_1124</name>
</gene>
<evidence type="ECO:0000313" key="5">
    <source>
        <dbReference type="EMBL" id="TCL62607.1"/>
    </source>
</evidence>
<sequence length="271" mass="31126">MIKKNLCIAILSVSLSCITNSQTSFDLSKHYDLKKPSEYFEMPYELREISGIDTINAHQLITHNDEKGEIFIYDLNNESIKKTISFGKKGDYENITIVGKTAFVLRSDGTIYEVKNYLENPITTIHKTFLSKKDNVESLCYDQENNQLLLATKGNKVKKIYAFSLENNELISKPIFEINPKIIKKHYHTKNDFSPSAIAIQPITKNYIILSSIGKMLVEFDNEGQLIHVFNINYAYFRQPEGLCFSKNGDMYISNESKNSKANILKFDYLP</sequence>
<dbReference type="PROSITE" id="PS51257">
    <property type="entry name" value="PROKAR_LIPOPROTEIN"/>
    <property type="match status" value="1"/>
</dbReference>
<dbReference type="GO" id="GO:0005886">
    <property type="term" value="C:plasma membrane"/>
    <property type="evidence" value="ECO:0007669"/>
    <property type="project" value="UniProtKB-SubCell"/>
</dbReference>
<dbReference type="EMBL" id="SLUP01000012">
    <property type="protein sequence ID" value="TCL62607.1"/>
    <property type="molecule type" value="Genomic_DNA"/>
</dbReference>
<comment type="similarity">
    <text evidence="2">Belongs to the YjiK family.</text>
</comment>
<reference evidence="5 6" key="1">
    <citation type="submission" date="2019-03" db="EMBL/GenBank/DDBJ databases">
        <title>Genomic Encyclopedia of Type Strains, Phase IV (KMG-IV): sequencing the most valuable type-strain genomes for metagenomic binning, comparative biology and taxonomic classification.</title>
        <authorList>
            <person name="Goeker M."/>
        </authorList>
    </citation>
    <scope>NUCLEOTIDE SEQUENCE [LARGE SCALE GENOMIC DNA]</scope>
    <source>
        <strain evidence="5 6">DSM 18792</strain>
    </source>
</reference>
<proteinExistence type="inferred from homology"/>
<keyword evidence="3" id="KW-1003">Cell membrane</keyword>
<comment type="subcellular location">
    <subcellularLocation>
        <location evidence="1">Cell membrane</location>
    </subcellularLocation>
</comment>
<dbReference type="SUPFAM" id="SSF101898">
    <property type="entry name" value="NHL repeat"/>
    <property type="match status" value="1"/>
</dbReference>
<evidence type="ECO:0000256" key="4">
    <source>
        <dbReference type="ARBA" id="ARBA00023136"/>
    </source>
</evidence>
<dbReference type="Proteomes" id="UP000295455">
    <property type="component" value="Unassembled WGS sequence"/>
</dbReference>
<keyword evidence="4" id="KW-0472">Membrane</keyword>
<dbReference type="AlphaFoldDB" id="A0A4V2QD18"/>